<organism evidence="2 3">
    <name type="scientific">Symbiodinium natans</name>
    <dbReference type="NCBI Taxonomy" id="878477"/>
    <lineage>
        <taxon>Eukaryota</taxon>
        <taxon>Sar</taxon>
        <taxon>Alveolata</taxon>
        <taxon>Dinophyceae</taxon>
        <taxon>Suessiales</taxon>
        <taxon>Symbiodiniaceae</taxon>
        <taxon>Symbiodinium</taxon>
    </lineage>
</organism>
<accession>A0A812SRB9</accession>
<proteinExistence type="predicted"/>
<feature type="transmembrane region" description="Helical" evidence="1">
    <location>
        <begin position="56"/>
        <end position="79"/>
    </location>
</feature>
<keyword evidence="3" id="KW-1185">Reference proteome</keyword>
<keyword evidence="1" id="KW-0472">Membrane</keyword>
<dbReference type="AlphaFoldDB" id="A0A812SRB9"/>
<evidence type="ECO:0000313" key="3">
    <source>
        <dbReference type="Proteomes" id="UP000604046"/>
    </source>
</evidence>
<name>A0A812SRB9_9DINO</name>
<keyword evidence="1" id="KW-0812">Transmembrane</keyword>
<dbReference type="Proteomes" id="UP000604046">
    <property type="component" value="Unassembled WGS sequence"/>
</dbReference>
<sequence length="437" mass="49153">MASLAGPNPCNGETAEQIKHALELKASKQDHSQDQECEVDASLGCTDLYCLITSYIWLAIKGLLFALPLLVASFPVVVVTKCFGSSLPPKTESLTSRRSLSVLCLPFLVVYILLALIVYLSDCTMYYIFGLPWFLGRSLTCQVRYQASWEVIRPHHSGPFVLFHLTDALVALVGQVQRHGVLEATGQLAFMIIIVPWCKYYINTNPLLYNLEERFVQQISTSLQDLPIDRVTLASRQLISRCRQADDLQNRVDQWPFVPHYPYPPPGRHYALGMQAGAGGKPYGFYLLVHTTHALELGTTELRDRNYLTVSNSAQLPVYRVMLWYNNPYHLYTGYVEASISSGEPSQPEKRHGGEHPMWLVVPRSPLQLDRAASFGVSMIDAFFDRWLPFYVDEMRRLLVGDEYAKKMSEGVVSKHGISRPAGGKEVVHLSATLKDP</sequence>
<protein>
    <submittedName>
        <fullName evidence="2">Uncharacterized protein</fullName>
    </submittedName>
</protein>
<evidence type="ECO:0000256" key="1">
    <source>
        <dbReference type="SAM" id="Phobius"/>
    </source>
</evidence>
<keyword evidence="1" id="KW-1133">Transmembrane helix</keyword>
<dbReference type="EMBL" id="CAJNDS010002492">
    <property type="protein sequence ID" value="CAE7496948.1"/>
    <property type="molecule type" value="Genomic_DNA"/>
</dbReference>
<gene>
    <name evidence="2" type="ORF">SNAT2548_LOCUS27833</name>
</gene>
<evidence type="ECO:0000313" key="2">
    <source>
        <dbReference type="EMBL" id="CAE7496948.1"/>
    </source>
</evidence>
<feature type="transmembrane region" description="Helical" evidence="1">
    <location>
        <begin position="100"/>
        <end position="120"/>
    </location>
</feature>
<comment type="caution">
    <text evidence="2">The sequence shown here is derived from an EMBL/GenBank/DDBJ whole genome shotgun (WGS) entry which is preliminary data.</text>
</comment>
<dbReference type="OrthoDB" id="411803at2759"/>
<reference evidence="2" key="1">
    <citation type="submission" date="2021-02" db="EMBL/GenBank/DDBJ databases">
        <authorList>
            <person name="Dougan E. K."/>
            <person name="Rhodes N."/>
            <person name="Thang M."/>
            <person name="Chan C."/>
        </authorList>
    </citation>
    <scope>NUCLEOTIDE SEQUENCE</scope>
</reference>